<dbReference type="InterPro" id="IPR010982">
    <property type="entry name" value="Lambda_DNA-bd_dom_sf"/>
</dbReference>
<dbReference type="RefSeq" id="WP_260698097.1">
    <property type="nucleotide sequence ID" value="NZ_JACHEB010000003.1"/>
</dbReference>
<evidence type="ECO:0000313" key="5">
    <source>
        <dbReference type="EMBL" id="MBB5327965.1"/>
    </source>
</evidence>
<dbReference type="InterPro" id="IPR046335">
    <property type="entry name" value="LacI/GalR-like_sensor"/>
</dbReference>
<proteinExistence type="predicted"/>
<name>A0A9X0QCW4_9BACT</name>
<feature type="domain" description="HTH lacI-type" evidence="4">
    <location>
        <begin position="1"/>
        <end position="53"/>
    </location>
</feature>
<dbReference type="AlphaFoldDB" id="A0A9X0QCW4"/>
<dbReference type="SMART" id="SM00354">
    <property type="entry name" value="HTH_LACI"/>
    <property type="match status" value="1"/>
</dbReference>
<protein>
    <submittedName>
        <fullName evidence="5">LacI family transcriptional regulator</fullName>
    </submittedName>
</protein>
<evidence type="ECO:0000259" key="4">
    <source>
        <dbReference type="PROSITE" id="PS50932"/>
    </source>
</evidence>
<organism evidence="5 6">
    <name type="scientific">Tunturiibacter gelidiferens</name>
    <dbReference type="NCBI Taxonomy" id="3069689"/>
    <lineage>
        <taxon>Bacteria</taxon>
        <taxon>Pseudomonadati</taxon>
        <taxon>Acidobacteriota</taxon>
        <taxon>Terriglobia</taxon>
        <taxon>Terriglobales</taxon>
        <taxon>Acidobacteriaceae</taxon>
        <taxon>Tunturiibacter</taxon>
    </lineage>
</organism>
<evidence type="ECO:0000256" key="2">
    <source>
        <dbReference type="ARBA" id="ARBA00023125"/>
    </source>
</evidence>
<dbReference type="CDD" id="cd06267">
    <property type="entry name" value="PBP1_LacI_sugar_binding-like"/>
    <property type="match status" value="1"/>
</dbReference>
<dbReference type="Pfam" id="PF13377">
    <property type="entry name" value="Peripla_BP_3"/>
    <property type="match status" value="1"/>
</dbReference>
<keyword evidence="3" id="KW-0804">Transcription</keyword>
<dbReference type="Pfam" id="PF00356">
    <property type="entry name" value="LacI"/>
    <property type="match status" value="1"/>
</dbReference>
<dbReference type="PANTHER" id="PTHR30146:SF109">
    <property type="entry name" value="HTH-TYPE TRANSCRIPTIONAL REGULATOR GALS"/>
    <property type="match status" value="1"/>
</dbReference>
<dbReference type="InterPro" id="IPR028082">
    <property type="entry name" value="Peripla_BP_I"/>
</dbReference>
<dbReference type="EMBL" id="JACHEB010000003">
    <property type="protein sequence ID" value="MBB5327965.1"/>
    <property type="molecule type" value="Genomic_DNA"/>
</dbReference>
<dbReference type="Gene3D" id="3.40.50.2300">
    <property type="match status" value="2"/>
</dbReference>
<gene>
    <name evidence="5" type="ORF">HDF14_001571</name>
</gene>
<evidence type="ECO:0000256" key="3">
    <source>
        <dbReference type="ARBA" id="ARBA00023163"/>
    </source>
</evidence>
<dbReference type="SUPFAM" id="SSF47413">
    <property type="entry name" value="lambda repressor-like DNA-binding domains"/>
    <property type="match status" value="1"/>
</dbReference>
<dbReference type="CDD" id="cd01392">
    <property type="entry name" value="HTH_LacI"/>
    <property type="match status" value="1"/>
</dbReference>
<reference evidence="5 6" key="1">
    <citation type="submission" date="2020-08" db="EMBL/GenBank/DDBJ databases">
        <title>Genomic Encyclopedia of Type Strains, Phase IV (KMG-V): Genome sequencing to study the core and pangenomes of soil and plant-associated prokaryotes.</title>
        <authorList>
            <person name="Whitman W."/>
        </authorList>
    </citation>
    <scope>NUCLEOTIDE SEQUENCE [LARGE SCALE GENOMIC DNA]</scope>
    <source>
        <strain evidence="5 6">X5P2</strain>
    </source>
</reference>
<dbReference type="Proteomes" id="UP000535182">
    <property type="component" value="Unassembled WGS sequence"/>
</dbReference>
<dbReference type="Gene3D" id="1.10.260.40">
    <property type="entry name" value="lambda repressor-like DNA-binding domains"/>
    <property type="match status" value="1"/>
</dbReference>
<dbReference type="InterPro" id="IPR000843">
    <property type="entry name" value="HTH_LacI"/>
</dbReference>
<evidence type="ECO:0000313" key="6">
    <source>
        <dbReference type="Proteomes" id="UP000535182"/>
    </source>
</evidence>
<evidence type="ECO:0000256" key="1">
    <source>
        <dbReference type="ARBA" id="ARBA00023015"/>
    </source>
</evidence>
<dbReference type="PROSITE" id="PS50932">
    <property type="entry name" value="HTH_LACI_2"/>
    <property type="match status" value="1"/>
</dbReference>
<dbReference type="GO" id="GO:0003700">
    <property type="term" value="F:DNA-binding transcription factor activity"/>
    <property type="evidence" value="ECO:0007669"/>
    <property type="project" value="TreeGrafter"/>
</dbReference>
<keyword evidence="6" id="KW-1185">Reference proteome</keyword>
<sequence length="347" mass="38248">MKDIAKELGVSVVTISKVLRDHPDISDETRERVLSYVKKVDYQPNVLARSLVTGRSYLVGLIVPDLLHPFFAEIAKSLSQVIGGKGYSLIIASSEEDPELEAREIRQLQARHLDALVIASCALNNTSIDKLALHNDPYVLIDRNFSKVKSNFVGTDDEAAGRIATEHLIQMGCRRIAHISGRNNSTGYGRLQGYQAALQSHGLRYRKEYVVSRPHVDADSIDQGKQAMQILLGREIRPDGVFCYNDPLAIGAMEKIFEEGLSVPDDIAVIGCGNLHYDSSLRIPLSSIDQQSHAIGRRAGEVLLEIIESKVPKPPQKVVLEPTLIARLSTMRNSAAHSDGPKVKTKK</sequence>
<keyword evidence="1" id="KW-0805">Transcription regulation</keyword>
<dbReference type="GO" id="GO:0000976">
    <property type="term" value="F:transcription cis-regulatory region binding"/>
    <property type="evidence" value="ECO:0007669"/>
    <property type="project" value="TreeGrafter"/>
</dbReference>
<accession>A0A9X0QCW4</accession>
<comment type="caution">
    <text evidence="5">The sequence shown here is derived from an EMBL/GenBank/DDBJ whole genome shotgun (WGS) entry which is preliminary data.</text>
</comment>
<dbReference type="SUPFAM" id="SSF53822">
    <property type="entry name" value="Periplasmic binding protein-like I"/>
    <property type="match status" value="1"/>
</dbReference>
<keyword evidence="2" id="KW-0238">DNA-binding</keyword>
<dbReference type="PANTHER" id="PTHR30146">
    <property type="entry name" value="LACI-RELATED TRANSCRIPTIONAL REPRESSOR"/>
    <property type="match status" value="1"/>
</dbReference>